<accession>A0A543G0F0</accession>
<sequence length="78" mass="9354">MNILIKTTTKNFRMMLTNSFDFTRKILENVSFDPKLFCKELNKAVQLLLPYELEQLHEWVLKFTASKPELKQCLVYLR</sequence>
<dbReference type="AlphaFoldDB" id="A0A543G0F0"/>
<dbReference type="EMBL" id="VFPJ01000001">
    <property type="protein sequence ID" value="TQM39559.1"/>
    <property type="molecule type" value="Genomic_DNA"/>
</dbReference>
<gene>
    <name evidence="1" type="ORF">BC670_0359</name>
</gene>
<comment type="caution">
    <text evidence="1">The sequence shown here is derived from an EMBL/GenBank/DDBJ whole genome shotgun (WGS) entry which is preliminary data.</text>
</comment>
<evidence type="ECO:0000313" key="1">
    <source>
        <dbReference type="EMBL" id="TQM39559.1"/>
    </source>
</evidence>
<proteinExistence type="predicted"/>
<organism evidence="1 2">
    <name type="scientific">Flavobacterium branchiophilum</name>
    <dbReference type="NCBI Taxonomy" id="55197"/>
    <lineage>
        <taxon>Bacteria</taxon>
        <taxon>Pseudomonadati</taxon>
        <taxon>Bacteroidota</taxon>
        <taxon>Flavobacteriia</taxon>
        <taxon>Flavobacteriales</taxon>
        <taxon>Flavobacteriaceae</taxon>
        <taxon>Flavobacterium</taxon>
    </lineage>
</organism>
<protein>
    <submittedName>
        <fullName evidence="1">Uncharacterized protein</fullName>
    </submittedName>
</protein>
<dbReference type="Proteomes" id="UP000320773">
    <property type="component" value="Unassembled WGS sequence"/>
</dbReference>
<evidence type="ECO:0000313" key="2">
    <source>
        <dbReference type="Proteomes" id="UP000320773"/>
    </source>
</evidence>
<dbReference type="RefSeq" id="WP_223302314.1">
    <property type="nucleotide sequence ID" value="NZ_PCMW01000055.1"/>
</dbReference>
<name>A0A543G0F0_9FLAO</name>
<reference evidence="1 2" key="1">
    <citation type="submission" date="2019-06" db="EMBL/GenBank/DDBJ databases">
        <title>Genomic Encyclopedia of Archaeal and Bacterial Type Strains, Phase II (KMG-II): from individual species to whole genera.</title>
        <authorList>
            <person name="Goeker M."/>
        </authorList>
    </citation>
    <scope>NUCLEOTIDE SEQUENCE [LARGE SCALE GENOMIC DNA]</scope>
    <source>
        <strain evidence="1 2">DSM 24789</strain>
    </source>
</reference>